<comment type="caution">
    <text evidence="8">The sequence shown here is derived from an EMBL/GenBank/DDBJ whole genome shotgun (WGS) entry which is preliminary data.</text>
</comment>
<dbReference type="InterPro" id="IPR025875">
    <property type="entry name" value="Leu-rich_rpt_4"/>
</dbReference>
<dbReference type="Gene3D" id="3.80.10.10">
    <property type="entry name" value="Ribonuclease Inhibitor"/>
    <property type="match status" value="3"/>
</dbReference>
<accession>A0A1Y1UIG2</accession>
<keyword evidence="4" id="KW-0539">Nucleus</keyword>
<evidence type="ECO:0000313" key="8">
    <source>
        <dbReference type="EMBL" id="ORX37337.1"/>
    </source>
</evidence>
<dbReference type="SUPFAM" id="SSF52058">
    <property type="entry name" value="L domain-like"/>
    <property type="match status" value="1"/>
</dbReference>
<evidence type="ECO:0000256" key="3">
    <source>
        <dbReference type="ARBA" id="ARBA00022737"/>
    </source>
</evidence>
<dbReference type="OrthoDB" id="266138at2759"/>
<comment type="subcellular location">
    <subcellularLocation>
        <location evidence="1">Nucleus</location>
    </subcellularLocation>
</comment>
<dbReference type="SMART" id="SM00365">
    <property type="entry name" value="LRR_SD22"/>
    <property type="match status" value="10"/>
</dbReference>
<evidence type="ECO:0000256" key="1">
    <source>
        <dbReference type="ARBA" id="ARBA00004123"/>
    </source>
</evidence>
<evidence type="ECO:0000256" key="2">
    <source>
        <dbReference type="ARBA" id="ARBA00022614"/>
    </source>
</evidence>
<dbReference type="GeneID" id="33555224"/>
<dbReference type="InterPro" id="IPR050576">
    <property type="entry name" value="Cilia_flagella_integrity"/>
</dbReference>
<dbReference type="PANTHER" id="PTHR45973:SF23">
    <property type="entry name" value="PROTEIN PHOSPHATASE 1 REGULATORY SUBUNIT 7"/>
    <property type="match status" value="1"/>
</dbReference>
<evidence type="ECO:0000256" key="6">
    <source>
        <dbReference type="SAM" id="MobiDB-lite"/>
    </source>
</evidence>
<dbReference type="FunFam" id="3.80.10.10:FF:000055">
    <property type="entry name" value="Protein phosphatase 1 regulatory subunit 7"/>
    <property type="match status" value="1"/>
</dbReference>
<keyword evidence="2" id="KW-0433">Leucine-rich repeat</keyword>
<dbReference type="STRING" id="4999.A0A1Y1UIG2"/>
<protein>
    <recommendedName>
        <fullName evidence="7">U2A'/phosphoprotein 32 family A C-terminal domain-containing protein</fullName>
    </recommendedName>
</protein>
<dbReference type="PANTHER" id="PTHR45973">
    <property type="entry name" value="PROTEIN PHOSPHATASE 1 REGULATORY SUBUNIT SDS22-RELATED"/>
    <property type="match status" value="1"/>
</dbReference>
<dbReference type="Proteomes" id="UP000193218">
    <property type="component" value="Unassembled WGS sequence"/>
</dbReference>
<dbReference type="EMBL" id="NBSH01000006">
    <property type="protein sequence ID" value="ORX37337.1"/>
    <property type="molecule type" value="Genomic_DNA"/>
</dbReference>
<sequence>MSNEQQEHNGQASSSKPSKPRARLGETQVVILPNSDSEDDEEDGEEGQYHDGEVQSAPKSFASDIEDLQLQHLRLKTPTLCDFDLSQYKSLKTICLRQNEISSPIPPEAFQGLENLVELDLYDNRLGPSVEDEELAGCSNVTSLDLSFNNIRHVPNLPSMTKVETLYLVQNKIKAVESGDLDWAKDTLKSLELGGNRIRAIENVEHLIRLEELWLGKNKIRSLECLSTFANLKILSIQSNRITRIENLEGLVNLEELYLSHNGLKKIENLEKNVKLRTLDVGNNMISTIENISHLSALEEFWASYNEIADLRALDTQLAHLEHLETVYLEGNPCQMKDMTGYRRKVILALPQVKQIDAT</sequence>
<dbReference type="InterPro" id="IPR003603">
    <property type="entry name" value="U2A'_phosphoprotein32A_C"/>
</dbReference>
<dbReference type="SMART" id="SM00446">
    <property type="entry name" value="LRRcap"/>
    <property type="match status" value="1"/>
</dbReference>
<organism evidence="8 9">
    <name type="scientific">Kockovaella imperatae</name>
    <dbReference type="NCBI Taxonomy" id="4999"/>
    <lineage>
        <taxon>Eukaryota</taxon>
        <taxon>Fungi</taxon>
        <taxon>Dikarya</taxon>
        <taxon>Basidiomycota</taxon>
        <taxon>Agaricomycotina</taxon>
        <taxon>Tremellomycetes</taxon>
        <taxon>Tremellales</taxon>
        <taxon>Cuniculitremaceae</taxon>
        <taxon>Kockovaella</taxon>
    </lineage>
</organism>
<comment type="similarity">
    <text evidence="5">Belongs to the SDS22 family.</text>
</comment>
<feature type="compositionally biased region" description="Polar residues" evidence="6">
    <location>
        <begin position="1"/>
        <end position="17"/>
    </location>
</feature>
<evidence type="ECO:0000256" key="4">
    <source>
        <dbReference type="ARBA" id="ARBA00023242"/>
    </source>
</evidence>
<dbReference type="InterPro" id="IPR003591">
    <property type="entry name" value="Leu-rich_rpt_typical-subtyp"/>
</dbReference>
<dbReference type="SMART" id="SM00369">
    <property type="entry name" value="LRR_TYP"/>
    <property type="match status" value="6"/>
</dbReference>
<keyword evidence="3" id="KW-0677">Repeat</keyword>
<name>A0A1Y1UIG2_9TREE</name>
<dbReference type="Pfam" id="PF12799">
    <property type="entry name" value="LRR_4"/>
    <property type="match status" value="2"/>
</dbReference>
<evidence type="ECO:0000256" key="5">
    <source>
        <dbReference type="ARBA" id="ARBA00023460"/>
    </source>
</evidence>
<gene>
    <name evidence="8" type="ORF">BD324DRAFT_579925</name>
</gene>
<proteinExistence type="inferred from homology"/>
<dbReference type="Pfam" id="PF13516">
    <property type="entry name" value="LRR_6"/>
    <property type="match status" value="1"/>
</dbReference>
<evidence type="ECO:0000313" key="9">
    <source>
        <dbReference type="Proteomes" id="UP000193218"/>
    </source>
</evidence>
<dbReference type="InParanoid" id="A0A1Y1UIG2"/>
<keyword evidence="9" id="KW-1185">Reference proteome</keyword>
<dbReference type="GO" id="GO:0005634">
    <property type="term" value="C:nucleus"/>
    <property type="evidence" value="ECO:0007669"/>
    <property type="project" value="UniProtKB-SubCell"/>
</dbReference>
<dbReference type="AlphaFoldDB" id="A0A1Y1UIG2"/>
<feature type="region of interest" description="Disordered" evidence="6">
    <location>
        <begin position="1"/>
        <end position="53"/>
    </location>
</feature>
<dbReference type="InterPro" id="IPR001611">
    <property type="entry name" value="Leu-rich_rpt"/>
</dbReference>
<evidence type="ECO:0000259" key="7">
    <source>
        <dbReference type="SMART" id="SM00446"/>
    </source>
</evidence>
<reference evidence="8 9" key="1">
    <citation type="submission" date="2017-03" db="EMBL/GenBank/DDBJ databases">
        <title>Widespread Adenine N6-methylation of Active Genes in Fungi.</title>
        <authorList>
            <consortium name="DOE Joint Genome Institute"/>
            <person name="Mondo S.J."/>
            <person name="Dannebaum R.O."/>
            <person name="Kuo R.C."/>
            <person name="Louie K.B."/>
            <person name="Bewick A.J."/>
            <person name="Labutti K."/>
            <person name="Haridas S."/>
            <person name="Kuo A."/>
            <person name="Salamov A."/>
            <person name="Ahrendt S.R."/>
            <person name="Lau R."/>
            <person name="Bowen B.P."/>
            <person name="Lipzen A."/>
            <person name="Sullivan W."/>
            <person name="Andreopoulos W.B."/>
            <person name="Clum A."/>
            <person name="Lindquist E."/>
            <person name="Daum C."/>
            <person name="Northen T.R."/>
            <person name="Ramamoorthy G."/>
            <person name="Schmitz R.J."/>
            <person name="Gryganskyi A."/>
            <person name="Culley D."/>
            <person name="Magnuson J."/>
            <person name="James T.Y."/>
            <person name="O'Malley M.A."/>
            <person name="Stajich J.E."/>
            <person name="Spatafora J.W."/>
            <person name="Visel A."/>
            <person name="Grigoriev I.V."/>
        </authorList>
    </citation>
    <scope>NUCLEOTIDE SEQUENCE [LARGE SCALE GENOMIC DNA]</scope>
    <source>
        <strain evidence="8 9">NRRL Y-17943</strain>
    </source>
</reference>
<dbReference type="PROSITE" id="PS51450">
    <property type="entry name" value="LRR"/>
    <property type="match status" value="6"/>
</dbReference>
<dbReference type="InterPro" id="IPR032675">
    <property type="entry name" value="LRR_dom_sf"/>
</dbReference>
<dbReference type="RefSeq" id="XP_021871375.1">
    <property type="nucleotide sequence ID" value="XM_022013416.1"/>
</dbReference>
<feature type="domain" description="U2A'/phosphoprotein 32 family A C-terminal" evidence="7">
    <location>
        <begin position="339"/>
        <end position="357"/>
    </location>
</feature>
<dbReference type="FunCoup" id="A0A1Y1UIG2">
    <property type="interactions" value="207"/>
</dbReference>
<feature type="compositionally biased region" description="Acidic residues" evidence="6">
    <location>
        <begin position="36"/>
        <end position="46"/>
    </location>
</feature>